<evidence type="ECO:0008006" key="4">
    <source>
        <dbReference type="Google" id="ProtNLM"/>
    </source>
</evidence>
<proteinExistence type="predicted"/>
<feature type="signal peptide" evidence="1">
    <location>
        <begin position="1"/>
        <end position="19"/>
    </location>
</feature>
<evidence type="ECO:0000313" key="2">
    <source>
        <dbReference type="EMBL" id="KAL3420976.1"/>
    </source>
</evidence>
<sequence length="151" mass="14629">MRFTFFSIAILASSSVASASLFKRETPAECDTERARCLRQTGDVTQCQTNWTACMGTRTASLAPATTAAAAASTAANTNTITSAATATDASATAAVSGAANATGTTLTTGTASTGTAAASSTALVSANGASNVNGPVVGGLLALVGAMALL</sequence>
<gene>
    <name evidence="2" type="ORF">PVAG01_07421</name>
</gene>
<keyword evidence="3" id="KW-1185">Reference proteome</keyword>
<name>A0ABR4PCB6_9HELO</name>
<protein>
    <recommendedName>
        <fullName evidence="4">GPI anchored serine-threonine rich protein</fullName>
    </recommendedName>
</protein>
<comment type="caution">
    <text evidence="2">The sequence shown here is derived from an EMBL/GenBank/DDBJ whole genome shotgun (WGS) entry which is preliminary data.</text>
</comment>
<evidence type="ECO:0000256" key="1">
    <source>
        <dbReference type="SAM" id="SignalP"/>
    </source>
</evidence>
<dbReference type="EMBL" id="JBFCZG010000006">
    <property type="protein sequence ID" value="KAL3420976.1"/>
    <property type="molecule type" value="Genomic_DNA"/>
</dbReference>
<organism evidence="2 3">
    <name type="scientific">Phlyctema vagabunda</name>
    <dbReference type="NCBI Taxonomy" id="108571"/>
    <lineage>
        <taxon>Eukaryota</taxon>
        <taxon>Fungi</taxon>
        <taxon>Dikarya</taxon>
        <taxon>Ascomycota</taxon>
        <taxon>Pezizomycotina</taxon>
        <taxon>Leotiomycetes</taxon>
        <taxon>Helotiales</taxon>
        <taxon>Dermateaceae</taxon>
        <taxon>Phlyctema</taxon>
    </lineage>
</organism>
<dbReference type="Proteomes" id="UP001629113">
    <property type="component" value="Unassembled WGS sequence"/>
</dbReference>
<reference evidence="2 3" key="1">
    <citation type="submission" date="2024-06" db="EMBL/GenBank/DDBJ databases">
        <title>Complete genome of Phlyctema vagabunda strain 19-DSS-EL-015.</title>
        <authorList>
            <person name="Fiorenzani C."/>
        </authorList>
    </citation>
    <scope>NUCLEOTIDE SEQUENCE [LARGE SCALE GENOMIC DNA]</scope>
    <source>
        <strain evidence="2 3">19-DSS-EL-015</strain>
    </source>
</reference>
<evidence type="ECO:0000313" key="3">
    <source>
        <dbReference type="Proteomes" id="UP001629113"/>
    </source>
</evidence>
<keyword evidence="1" id="KW-0732">Signal</keyword>
<feature type="chain" id="PRO_5045871385" description="GPI anchored serine-threonine rich protein" evidence="1">
    <location>
        <begin position="20"/>
        <end position="151"/>
    </location>
</feature>
<accession>A0ABR4PCB6</accession>